<feature type="compositionally biased region" description="Low complexity" evidence="1">
    <location>
        <begin position="28"/>
        <end position="39"/>
    </location>
</feature>
<organism evidence="3 4">
    <name type="scientific">Pseudomonas reidholzensis</name>
    <dbReference type="NCBI Taxonomy" id="1785162"/>
    <lineage>
        <taxon>Bacteria</taxon>
        <taxon>Pseudomonadati</taxon>
        <taxon>Pseudomonadota</taxon>
        <taxon>Gammaproteobacteria</taxon>
        <taxon>Pseudomonadales</taxon>
        <taxon>Pseudomonadaceae</taxon>
        <taxon>Pseudomonas</taxon>
    </lineage>
</organism>
<feature type="signal peptide" evidence="2">
    <location>
        <begin position="1"/>
        <end position="19"/>
    </location>
</feature>
<evidence type="ECO:0008006" key="5">
    <source>
        <dbReference type="Google" id="ProtNLM"/>
    </source>
</evidence>
<gene>
    <name evidence="3" type="ORF">CCOS865_03962</name>
</gene>
<feature type="chain" id="PRO_5016896812" description="Secreted protein" evidence="2">
    <location>
        <begin position="20"/>
        <end position="92"/>
    </location>
</feature>
<proteinExistence type="predicted"/>
<feature type="compositionally biased region" description="Pro residues" evidence="1">
    <location>
        <begin position="61"/>
        <end position="75"/>
    </location>
</feature>
<dbReference type="EMBL" id="UNOZ01000030">
    <property type="protein sequence ID" value="SYX91682.1"/>
    <property type="molecule type" value="Genomic_DNA"/>
</dbReference>
<protein>
    <recommendedName>
        <fullName evidence="5">Secreted protein</fullName>
    </recommendedName>
</protein>
<dbReference type="RefSeq" id="WP_119144068.1">
    <property type="nucleotide sequence ID" value="NZ_CBCSFL010000012.1"/>
</dbReference>
<dbReference type="Proteomes" id="UP000263595">
    <property type="component" value="Unassembled WGS sequence"/>
</dbReference>
<feature type="compositionally biased region" description="Pro residues" evidence="1">
    <location>
        <begin position="40"/>
        <end position="50"/>
    </location>
</feature>
<evidence type="ECO:0000313" key="3">
    <source>
        <dbReference type="EMBL" id="SYX91682.1"/>
    </source>
</evidence>
<evidence type="ECO:0000256" key="2">
    <source>
        <dbReference type="SAM" id="SignalP"/>
    </source>
</evidence>
<feature type="region of interest" description="Disordered" evidence="1">
    <location>
        <begin position="20"/>
        <end position="92"/>
    </location>
</feature>
<keyword evidence="4" id="KW-1185">Reference proteome</keyword>
<accession>A0A383RXC4</accession>
<evidence type="ECO:0000313" key="4">
    <source>
        <dbReference type="Proteomes" id="UP000263595"/>
    </source>
</evidence>
<sequence>MLHAILAALIVAAVPLAEAAGQQPRISTPVPGAPGTATPTPYPQITPSAPPKAYDSQPGAPLLPPMPVPGPPRDQPLPGLQQPPSRPPPKDD</sequence>
<evidence type="ECO:0000256" key="1">
    <source>
        <dbReference type="SAM" id="MobiDB-lite"/>
    </source>
</evidence>
<reference evidence="4" key="1">
    <citation type="submission" date="2018-08" db="EMBL/GenBank/DDBJ databases">
        <authorList>
            <person name="Blom J."/>
        </authorList>
    </citation>
    <scope>NUCLEOTIDE SEQUENCE [LARGE SCALE GENOMIC DNA]</scope>
    <source>
        <strain evidence="4">CCOS 865</strain>
    </source>
</reference>
<dbReference type="AlphaFoldDB" id="A0A383RXC4"/>
<name>A0A383RXC4_9PSED</name>
<keyword evidence="2" id="KW-0732">Signal</keyword>